<dbReference type="EMBL" id="CP036434">
    <property type="protein sequence ID" value="QDV07736.1"/>
    <property type="molecule type" value="Genomic_DNA"/>
</dbReference>
<evidence type="ECO:0000313" key="2">
    <source>
        <dbReference type="Proteomes" id="UP000320390"/>
    </source>
</evidence>
<reference evidence="1 2" key="1">
    <citation type="submission" date="2019-02" db="EMBL/GenBank/DDBJ databases">
        <title>Deep-cultivation of Planctomycetes and their phenomic and genomic characterization uncovers novel biology.</title>
        <authorList>
            <person name="Wiegand S."/>
            <person name="Jogler M."/>
            <person name="Boedeker C."/>
            <person name="Pinto D."/>
            <person name="Vollmers J."/>
            <person name="Rivas-Marin E."/>
            <person name="Kohn T."/>
            <person name="Peeters S.H."/>
            <person name="Heuer A."/>
            <person name="Rast P."/>
            <person name="Oberbeckmann S."/>
            <person name="Bunk B."/>
            <person name="Jeske O."/>
            <person name="Meyerdierks A."/>
            <person name="Storesund J.E."/>
            <person name="Kallscheuer N."/>
            <person name="Luecker S."/>
            <person name="Lage O.M."/>
            <person name="Pohl T."/>
            <person name="Merkel B.J."/>
            <person name="Hornburger P."/>
            <person name="Mueller R.-W."/>
            <person name="Bruemmer F."/>
            <person name="Labrenz M."/>
            <person name="Spormann A.M."/>
            <person name="Op den Camp H."/>
            <person name="Overmann J."/>
            <person name="Amann R."/>
            <person name="Jetten M.S.M."/>
            <person name="Mascher T."/>
            <person name="Medema M.H."/>
            <person name="Devos D.P."/>
            <person name="Kaster A.-K."/>
            <person name="Ovreas L."/>
            <person name="Rohde M."/>
            <person name="Galperin M.Y."/>
            <person name="Jogler C."/>
        </authorList>
    </citation>
    <scope>NUCLEOTIDE SEQUENCE [LARGE SCALE GENOMIC DNA]</scope>
    <source>
        <strain evidence="1 2">Poly30</strain>
    </source>
</reference>
<sequence length="308" mass="32878">MQGSLRLHGGVLFVGRQDLTAEVATYDLGGRPLETRFSFKDEIAGRSSVSGMDVDADRRLWIADGAASCLRCFTLFGVEVASVRDDMDAGIAAGPRPLGATDRHGMIGSPVDLRVLGEDDDTTLIVASAGRRRHGLQILHIGTGRGRSIPPLGDPEGAYERIRGMDWRGSELVVVESGVRRVQLFEGDPLGRLVFRHAFPIPEGLGDPEAVALVGDGRVVIATAGTISGLHIFDASGRYLRRLAGDSVIDALADERGEPVVEQPSALALDLASSDRDSRLAVLDRDGERVQIFSLDGRSFGSVLSSHS</sequence>
<gene>
    <name evidence="1" type="ORF">Poly30_32670</name>
</gene>
<dbReference type="OrthoDB" id="286938at2"/>
<dbReference type="AlphaFoldDB" id="A0A518EUG7"/>
<dbReference type="RefSeq" id="WP_145199151.1">
    <property type="nucleotide sequence ID" value="NZ_CP036434.1"/>
</dbReference>
<dbReference type="SUPFAM" id="SSF101908">
    <property type="entry name" value="Putative isomerase YbhE"/>
    <property type="match status" value="1"/>
</dbReference>
<organism evidence="1 2">
    <name type="scientific">Saltatorellus ferox</name>
    <dbReference type="NCBI Taxonomy" id="2528018"/>
    <lineage>
        <taxon>Bacteria</taxon>
        <taxon>Pseudomonadati</taxon>
        <taxon>Planctomycetota</taxon>
        <taxon>Planctomycetia</taxon>
        <taxon>Planctomycetia incertae sedis</taxon>
        <taxon>Saltatorellus</taxon>
    </lineage>
</organism>
<protein>
    <recommendedName>
        <fullName evidence="3">NHL repeat protein</fullName>
    </recommendedName>
</protein>
<dbReference type="InterPro" id="IPR011042">
    <property type="entry name" value="6-blade_b-propeller_TolB-like"/>
</dbReference>
<dbReference type="Gene3D" id="2.120.10.30">
    <property type="entry name" value="TolB, C-terminal domain"/>
    <property type="match status" value="1"/>
</dbReference>
<proteinExistence type="predicted"/>
<dbReference type="Proteomes" id="UP000320390">
    <property type="component" value="Chromosome"/>
</dbReference>
<evidence type="ECO:0000313" key="1">
    <source>
        <dbReference type="EMBL" id="QDV07736.1"/>
    </source>
</evidence>
<evidence type="ECO:0008006" key="3">
    <source>
        <dbReference type="Google" id="ProtNLM"/>
    </source>
</evidence>
<name>A0A518EUG7_9BACT</name>
<keyword evidence="2" id="KW-1185">Reference proteome</keyword>
<accession>A0A518EUG7</accession>